<gene>
    <name evidence="14" type="primary">sdhC</name>
    <name evidence="14" type="ORF">H2021_02470</name>
</gene>
<evidence type="ECO:0000256" key="1">
    <source>
        <dbReference type="ARBA" id="ARBA00004050"/>
    </source>
</evidence>
<dbReference type="NCBIfam" id="TIGR02970">
    <property type="entry name" value="succ_dehyd_cytB"/>
    <property type="match status" value="1"/>
</dbReference>
<dbReference type="AlphaFoldDB" id="A0A838YRU8"/>
<evidence type="ECO:0000256" key="12">
    <source>
        <dbReference type="PIRSR" id="PIRSR000178-1"/>
    </source>
</evidence>
<evidence type="ECO:0000256" key="10">
    <source>
        <dbReference type="ARBA" id="ARBA00023136"/>
    </source>
</evidence>
<dbReference type="Gene3D" id="1.20.1300.10">
    <property type="entry name" value="Fumarate reductase/succinate dehydrogenase, transmembrane subunit"/>
    <property type="match status" value="1"/>
</dbReference>
<dbReference type="InterPro" id="IPR000701">
    <property type="entry name" value="SuccDH_FuR_B_TM-su"/>
</dbReference>
<feature type="transmembrane region" description="Helical" evidence="13">
    <location>
        <begin position="68"/>
        <end position="85"/>
    </location>
</feature>
<feature type="transmembrane region" description="Helical" evidence="13">
    <location>
        <begin position="105"/>
        <end position="124"/>
    </location>
</feature>
<feature type="binding site" description="axial binding residue" evidence="12">
    <location>
        <position position="80"/>
    </location>
    <ligand>
        <name>heme</name>
        <dbReference type="ChEBI" id="CHEBI:30413"/>
        <note>ligand shared with second transmembrane subunit</note>
    </ligand>
    <ligandPart>
        <name>Fe</name>
        <dbReference type="ChEBI" id="CHEBI:18248"/>
    </ligandPart>
</feature>
<organism evidence="14 15">
    <name type="scientific">SAR86 cluster bacterium</name>
    <dbReference type="NCBI Taxonomy" id="2030880"/>
    <lineage>
        <taxon>Bacteria</taxon>
        <taxon>Pseudomonadati</taxon>
        <taxon>Pseudomonadota</taxon>
        <taxon>Gammaproteobacteria</taxon>
        <taxon>SAR86 cluster</taxon>
    </lineage>
</organism>
<comment type="similarity">
    <text evidence="3">Belongs to the cytochrome b560 family.</text>
</comment>
<comment type="caution">
    <text evidence="14">The sequence shown here is derived from an EMBL/GenBank/DDBJ whole genome shotgun (WGS) entry which is preliminary data.</text>
</comment>
<dbReference type="InterPro" id="IPR018495">
    <property type="entry name" value="Succ_DH_cyt_bsu_CS"/>
</dbReference>
<accession>A0A838YRU8</accession>
<dbReference type="InterPro" id="IPR034804">
    <property type="entry name" value="SQR/QFR_C/D"/>
</dbReference>
<evidence type="ECO:0000256" key="13">
    <source>
        <dbReference type="SAM" id="Phobius"/>
    </source>
</evidence>
<dbReference type="GO" id="GO:0009055">
    <property type="term" value="F:electron transfer activity"/>
    <property type="evidence" value="ECO:0007669"/>
    <property type="project" value="InterPro"/>
</dbReference>
<keyword evidence="10 13" id="KW-0472">Membrane</keyword>
<evidence type="ECO:0000256" key="11">
    <source>
        <dbReference type="ARBA" id="ARBA00025912"/>
    </source>
</evidence>
<keyword evidence="7 12" id="KW-0479">Metal-binding</keyword>
<dbReference type="Pfam" id="PF01127">
    <property type="entry name" value="Sdh_cyt"/>
    <property type="match status" value="1"/>
</dbReference>
<evidence type="ECO:0000256" key="5">
    <source>
        <dbReference type="ARBA" id="ARBA00022617"/>
    </source>
</evidence>
<comment type="subcellular location">
    <subcellularLocation>
        <location evidence="2">Membrane</location>
        <topology evidence="2">Multi-pass membrane protein</topology>
    </subcellularLocation>
</comment>
<evidence type="ECO:0000256" key="3">
    <source>
        <dbReference type="ARBA" id="ARBA00007244"/>
    </source>
</evidence>
<comment type="function">
    <text evidence="1">Membrane-anchoring subunit of succinate dehydrogenase (SDH).</text>
</comment>
<keyword evidence="6 13" id="KW-0812">Transmembrane</keyword>
<name>A0A838YRU8_9GAMM</name>
<evidence type="ECO:0000313" key="14">
    <source>
        <dbReference type="EMBL" id="MBA4724061.1"/>
    </source>
</evidence>
<dbReference type="SUPFAM" id="SSF81343">
    <property type="entry name" value="Fumarate reductase respiratory complex transmembrane subunits"/>
    <property type="match status" value="1"/>
</dbReference>
<evidence type="ECO:0000313" key="15">
    <source>
        <dbReference type="Proteomes" id="UP000585327"/>
    </source>
</evidence>
<dbReference type="CDD" id="cd03499">
    <property type="entry name" value="SQR_TypeC_SdhC"/>
    <property type="match status" value="1"/>
</dbReference>
<dbReference type="PROSITE" id="PS01000">
    <property type="entry name" value="SDH_CYT_1"/>
    <property type="match status" value="1"/>
</dbReference>
<dbReference type="GO" id="GO:0016020">
    <property type="term" value="C:membrane"/>
    <property type="evidence" value="ECO:0007669"/>
    <property type="project" value="UniProtKB-SubCell"/>
</dbReference>
<dbReference type="GO" id="GO:0006099">
    <property type="term" value="P:tricarboxylic acid cycle"/>
    <property type="evidence" value="ECO:0007669"/>
    <property type="project" value="InterPro"/>
</dbReference>
<proteinExistence type="inferred from homology"/>
<comment type="subunit">
    <text evidence="11">Part of an enzyme complex containing four subunits: a flavoprotein, an iron-sulfur protein, plus two membrane-anchoring proteins, SdhC and SdhD. The complex can form homotrimers.</text>
</comment>
<protein>
    <recommendedName>
        <fullName evidence="4">Succinate dehydrogenase cytochrome b556 subunit</fullName>
    </recommendedName>
</protein>
<dbReference type="GO" id="GO:0046872">
    <property type="term" value="F:metal ion binding"/>
    <property type="evidence" value="ECO:0007669"/>
    <property type="project" value="UniProtKB-KW"/>
</dbReference>
<keyword evidence="9 12" id="KW-0408">Iron</keyword>
<evidence type="ECO:0000256" key="6">
    <source>
        <dbReference type="ARBA" id="ARBA00022692"/>
    </source>
</evidence>
<sequence length="125" mass="14294">MKRPVNINLLKIKLPLTALLSITHRLSGMFVFFIVLPLTAISLYYLAQSLESYEQFTGLVEANFSLKFLFLSCLIIFKYHIFTGVRHMLTDFHLISESLNASHRSSQITLMLFLIDSIVTVLVVL</sequence>
<dbReference type="PIRSF" id="PIRSF000178">
    <property type="entry name" value="SDH_cyt_b560"/>
    <property type="match status" value="1"/>
</dbReference>
<comment type="cofactor">
    <cofactor evidence="12">
        <name>heme</name>
        <dbReference type="ChEBI" id="CHEBI:30413"/>
    </cofactor>
    <text evidence="12">The heme is bound between the two transmembrane subunits.</text>
</comment>
<dbReference type="EMBL" id="JACETM010000018">
    <property type="protein sequence ID" value="MBA4724061.1"/>
    <property type="molecule type" value="Genomic_DNA"/>
</dbReference>
<evidence type="ECO:0000256" key="9">
    <source>
        <dbReference type="ARBA" id="ARBA00023004"/>
    </source>
</evidence>
<evidence type="ECO:0000256" key="2">
    <source>
        <dbReference type="ARBA" id="ARBA00004141"/>
    </source>
</evidence>
<evidence type="ECO:0000256" key="4">
    <source>
        <dbReference type="ARBA" id="ARBA00020076"/>
    </source>
</evidence>
<feature type="transmembrane region" description="Helical" evidence="13">
    <location>
        <begin position="26"/>
        <end position="47"/>
    </location>
</feature>
<dbReference type="Proteomes" id="UP000585327">
    <property type="component" value="Unassembled WGS sequence"/>
</dbReference>
<keyword evidence="8 13" id="KW-1133">Transmembrane helix</keyword>
<reference evidence="14 15" key="1">
    <citation type="submission" date="2020-06" db="EMBL/GenBank/DDBJ databases">
        <title>Dysbiosis in marine aquaculture revealed through microbiome analysis: reverse ecology for environmental sustainability.</title>
        <authorList>
            <person name="Haro-Moreno J.M."/>
            <person name="Coutinho F.H."/>
            <person name="Zaragoza-Solas A."/>
            <person name="Picazo A."/>
            <person name="Almagro-Moreno S."/>
            <person name="Lopez-Perez M."/>
        </authorList>
    </citation>
    <scope>NUCLEOTIDE SEQUENCE [LARGE SCALE GENOMIC DNA]</scope>
    <source>
        <strain evidence="14">MCMED-G42</strain>
    </source>
</reference>
<evidence type="ECO:0000256" key="8">
    <source>
        <dbReference type="ARBA" id="ARBA00022989"/>
    </source>
</evidence>
<dbReference type="InterPro" id="IPR014314">
    <property type="entry name" value="Succ_DH_cytb556"/>
</dbReference>
<evidence type="ECO:0000256" key="7">
    <source>
        <dbReference type="ARBA" id="ARBA00022723"/>
    </source>
</evidence>
<keyword evidence="5 12" id="KW-0349">Heme</keyword>